<sequence>MGNKFSAQFFKLHFKEGPIVMVAWVPFLEFLYRDAVSSKCLFFG</sequence>
<dbReference type="AlphaFoldDB" id="A0A2P2J0I6"/>
<organism evidence="1">
    <name type="scientific">Rhizophora mucronata</name>
    <name type="common">Asiatic mangrove</name>
    <dbReference type="NCBI Taxonomy" id="61149"/>
    <lineage>
        <taxon>Eukaryota</taxon>
        <taxon>Viridiplantae</taxon>
        <taxon>Streptophyta</taxon>
        <taxon>Embryophyta</taxon>
        <taxon>Tracheophyta</taxon>
        <taxon>Spermatophyta</taxon>
        <taxon>Magnoliopsida</taxon>
        <taxon>eudicotyledons</taxon>
        <taxon>Gunneridae</taxon>
        <taxon>Pentapetalae</taxon>
        <taxon>rosids</taxon>
        <taxon>fabids</taxon>
        <taxon>Malpighiales</taxon>
        <taxon>Rhizophoraceae</taxon>
        <taxon>Rhizophora</taxon>
    </lineage>
</organism>
<proteinExistence type="predicted"/>
<dbReference type="EMBL" id="GGEC01006503">
    <property type="protein sequence ID" value="MBW86986.1"/>
    <property type="molecule type" value="Transcribed_RNA"/>
</dbReference>
<evidence type="ECO:0000313" key="1">
    <source>
        <dbReference type="EMBL" id="MBW86986.1"/>
    </source>
</evidence>
<accession>A0A2P2J0I6</accession>
<name>A0A2P2J0I6_RHIMU</name>
<reference evidence="1" key="1">
    <citation type="submission" date="2018-02" db="EMBL/GenBank/DDBJ databases">
        <title>Rhizophora mucronata_Transcriptome.</title>
        <authorList>
            <person name="Meera S.P."/>
            <person name="Sreeshan A."/>
            <person name="Augustine A."/>
        </authorList>
    </citation>
    <scope>NUCLEOTIDE SEQUENCE</scope>
    <source>
        <tissue evidence="1">Leaf</tissue>
    </source>
</reference>
<protein>
    <submittedName>
        <fullName evidence="1">Autophagy-related protein 18a-like</fullName>
    </submittedName>
</protein>